<evidence type="ECO:0000259" key="2">
    <source>
        <dbReference type="Pfam" id="PF03107"/>
    </source>
</evidence>
<proteinExistence type="predicted"/>
<evidence type="ECO:0000256" key="1">
    <source>
        <dbReference type="ARBA" id="ARBA00022737"/>
    </source>
</evidence>
<name>A0AAE0B8L7_9ROSI</name>
<comment type="caution">
    <text evidence="3">The sequence shown here is derived from an EMBL/GenBank/DDBJ whole genome shotgun (WGS) entry which is preliminary data.</text>
</comment>
<feature type="domain" description="DC1" evidence="2">
    <location>
        <begin position="78"/>
        <end position="123"/>
    </location>
</feature>
<keyword evidence="1" id="KW-0677">Repeat</keyword>
<gene>
    <name evidence="3" type="ORF">Dsin_003255</name>
</gene>
<dbReference type="SUPFAM" id="SSF57889">
    <property type="entry name" value="Cysteine-rich domain"/>
    <property type="match status" value="1"/>
</dbReference>
<dbReference type="InterPro" id="IPR046349">
    <property type="entry name" value="C1-like_sf"/>
</dbReference>
<accession>A0AAE0B8L7</accession>
<dbReference type="PANTHER" id="PTHR47841:SF7">
    <property type="entry name" value="CYSTEINE_HISTIDINE-RICH C1 DOMAIN PROTEIN"/>
    <property type="match status" value="1"/>
</dbReference>
<evidence type="ECO:0000313" key="3">
    <source>
        <dbReference type="EMBL" id="KAK3231374.1"/>
    </source>
</evidence>
<dbReference type="AlphaFoldDB" id="A0AAE0B8L7"/>
<dbReference type="InterPro" id="IPR004146">
    <property type="entry name" value="DC1"/>
</dbReference>
<reference evidence="3" key="1">
    <citation type="journal article" date="2023" name="Plant J.">
        <title>Genome sequences and population genomics provide insights into the demographic history, inbreeding, and mutation load of two 'living fossil' tree species of Dipteronia.</title>
        <authorList>
            <person name="Feng Y."/>
            <person name="Comes H.P."/>
            <person name="Chen J."/>
            <person name="Zhu S."/>
            <person name="Lu R."/>
            <person name="Zhang X."/>
            <person name="Li P."/>
            <person name="Qiu J."/>
            <person name="Olsen K.M."/>
            <person name="Qiu Y."/>
        </authorList>
    </citation>
    <scope>NUCLEOTIDE SEQUENCE</scope>
    <source>
        <strain evidence="3">NBL</strain>
    </source>
</reference>
<sequence length="138" mass="15321">MATLPCRLCTGSSPEREMLRSFSHPFHTIVEVNINGEYTCNGCNTLGHGKAFRCTWCSCLMHDFRATYPPVLIDHSHLHPHSLSLQRLADLNRCAGVVFCDICGNLINGESFSCLRCAFVVHPVSPVRCCTLPTLIMP</sequence>
<dbReference type="EMBL" id="JANJYJ010000001">
    <property type="protein sequence ID" value="KAK3231374.1"/>
    <property type="molecule type" value="Genomic_DNA"/>
</dbReference>
<protein>
    <recommendedName>
        <fullName evidence="2">DC1 domain-containing protein</fullName>
    </recommendedName>
</protein>
<dbReference type="Pfam" id="PF03107">
    <property type="entry name" value="C1_2"/>
    <property type="match status" value="1"/>
</dbReference>
<keyword evidence="4" id="KW-1185">Reference proteome</keyword>
<dbReference type="PANTHER" id="PTHR47841">
    <property type="entry name" value="DIACYLGLYCEROL KINASE THETA-LIKE-RELATED"/>
    <property type="match status" value="1"/>
</dbReference>
<dbReference type="Proteomes" id="UP001281410">
    <property type="component" value="Unassembled WGS sequence"/>
</dbReference>
<organism evidence="3 4">
    <name type="scientific">Dipteronia sinensis</name>
    <dbReference type="NCBI Taxonomy" id="43782"/>
    <lineage>
        <taxon>Eukaryota</taxon>
        <taxon>Viridiplantae</taxon>
        <taxon>Streptophyta</taxon>
        <taxon>Embryophyta</taxon>
        <taxon>Tracheophyta</taxon>
        <taxon>Spermatophyta</taxon>
        <taxon>Magnoliopsida</taxon>
        <taxon>eudicotyledons</taxon>
        <taxon>Gunneridae</taxon>
        <taxon>Pentapetalae</taxon>
        <taxon>rosids</taxon>
        <taxon>malvids</taxon>
        <taxon>Sapindales</taxon>
        <taxon>Sapindaceae</taxon>
        <taxon>Hippocastanoideae</taxon>
        <taxon>Acereae</taxon>
        <taxon>Dipteronia</taxon>
    </lineage>
</organism>
<evidence type="ECO:0000313" key="4">
    <source>
        <dbReference type="Proteomes" id="UP001281410"/>
    </source>
</evidence>